<feature type="signal peptide" evidence="1">
    <location>
        <begin position="1"/>
        <end position="23"/>
    </location>
</feature>
<dbReference type="AlphaFoldDB" id="A0A0C1U6E9"/>
<evidence type="ECO:0008006" key="4">
    <source>
        <dbReference type="Google" id="ProtNLM"/>
    </source>
</evidence>
<accession>A0A0C1U6E9</accession>
<reference evidence="2 3" key="1">
    <citation type="submission" date="2015-01" db="EMBL/GenBank/DDBJ databases">
        <title>Genome sequence of the anaerobic bacterium Geobacter soli GSS01, a dissimilatory Fe(III) reducer from soil.</title>
        <authorList>
            <person name="Yang G."/>
            <person name="Zhou S."/>
        </authorList>
    </citation>
    <scope>NUCLEOTIDE SEQUENCE [LARGE SCALE GENOMIC DNA]</scope>
    <source>
        <strain evidence="2 3">GSS01</strain>
    </source>
</reference>
<dbReference type="Proteomes" id="UP000031433">
    <property type="component" value="Unassembled WGS sequence"/>
</dbReference>
<feature type="chain" id="PRO_5002139341" description="DUF5666 domain-containing protein" evidence="1">
    <location>
        <begin position="24"/>
        <end position="104"/>
    </location>
</feature>
<dbReference type="EMBL" id="JXBL01000001">
    <property type="protein sequence ID" value="KIE43295.1"/>
    <property type="molecule type" value="Genomic_DNA"/>
</dbReference>
<keyword evidence="3" id="KW-1185">Reference proteome</keyword>
<dbReference type="RefSeq" id="WP_039646627.1">
    <property type="nucleotide sequence ID" value="NZ_JXBL01000001.1"/>
</dbReference>
<name>A0A0C1U6E9_9BACT</name>
<keyword evidence="1" id="KW-0732">Signal</keyword>
<organism evidence="2 3">
    <name type="scientific">Geobacter soli</name>
    <dbReference type="NCBI Taxonomy" id="1510391"/>
    <lineage>
        <taxon>Bacteria</taxon>
        <taxon>Pseudomonadati</taxon>
        <taxon>Thermodesulfobacteriota</taxon>
        <taxon>Desulfuromonadia</taxon>
        <taxon>Geobacterales</taxon>
        <taxon>Geobacteraceae</taxon>
        <taxon>Geobacter</taxon>
    </lineage>
</organism>
<evidence type="ECO:0000313" key="2">
    <source>
        <dbReference type="EMBL" id="KIE43295.1"/>
    </source>
</evidence>
<sequence>MKKIMMSVAAALVALSMAAFAFAAGSFSGKVVKVDGEKVTVKAEKVPAWVKKGAHVQASGGMPTVVEVKGDEVVLKFGKAKAAKIKTDSSMTISESAGDALQGC</sequence>
<comment type="caution">
    <text evidence="2">The sequence shown here is derived from an EMBL/GenBank/DDBJ whole genome shotgun (WGS) entry which is preliminary data.</text>
</comment>
<protein>
    <recommendedName>
        <fullName evidence="4">DUF5666 domain-containing protein</fullName>
    </recommendedName>
</protein>
<evidence type="ECO:0000256" key="1">
    <source>
        <dbReference type="SAM" id="SignalP"/>
    </source>
</evidence>
<proteinExistence type="predicted"/>
<gene>
    <name evidence="2" type="ORF">SE37_11960</name>
</gene>
<dbReference type="NCBIfam" id="NF040942">
    <property type="entry name" value="hypo_ExtJ"/>
    <property type="match status" value="1"/>
</dbReference>
<evidence type="ECO:0000313" key="3">
    <source>
        <dbReference type="Proteomes" id="UP000031433"/>
    </source>
</evidence>